<evidence type="ECO:0000256" key="1">
    <source>
        <dbReference type="ARBA" id="ARBA00004442"/>
    </source>
</evidence>
<comment type="similarity">
    <text evidence="2">Belongs to the SusD family.</text>
</comment>
<comment type="subcellular location">
    <subcellularLocation>
        <location evidence="1">Cell outer membrane</location>
    </subcellularLocation>
</comment>
<dbReference type="InterPro" id="IPR012944">
    <property type="entry name" value="SusD_RagB_dom"/>
</dbReference>
<dbReference type="PROSITE" id="PS51257">
    <property type="entry name" value="PROKAR_LIPOPROTEIN"/>
    <property type="match status" value="1"/>
</dbReference>
<feature type="chain" id="PRO_5046947851" evidence="6">
    <location>
        <begin position="23"/>
        <end position="470"/>
    </location>
</feature>
<feature type="domain" description="SusD-like N-terminal" evidence="8">
    <location>
        <begin position="84"/>
        <end position="227"/>
    </location>
</feature>
<evidence type="ECO:0000259" key="7">
    <source>
        <dbReference type="Pfam" id="PF07980"/>
    </source>
</evidence>
<dbReference type="InterPro" id="IPR011990">
    <property type="entry name" value="TPR-like_helical_dom_sf"/>
</dbReference>
<proteinExistence type="inferred from homology"/>
<dbReference type="CDD" id="cd08977">
    <property type="entry name" value="SusD"/>
    <property type="match status" value="1"/>
</dbReference>
<feature type="domain" description="RagB/SusD" evidence="7">
    <location>
        <begin position="325"/>
        <end position="470"/>
    </location>
</feature>
<evidence type="ECO:0000256" key="4">
    <source>
        <dbReference type="ARBA" id="ARBA00023136"/>
    </source>
</evidence>
<organism evidence="9 10">
    <name type="scientific">Heminiphilus faecis</name>
    <dbReference type="NCBI Taxonomy" id="2601703"/>
    <lineage>
        <taxon>Bacteria</taxon>
        <taxon>Pseudomonadati</taxon>
        <taxon>Bacteroidota</taxon>
        <taxon>Bacteroidia</taxon>
        <taxon>Bacteroidales</taxon>
        <taxon>Muribaculaceae</taxon>
        <taxon>Heminiphilus</taxon>
    </lineage>
</organism>
<dbReference type="SUPFAM" id="SSF48452">
    <property type="entry name" value="TPR-like"/>
    <property type="match status" value="1"/>
</dbReference>
<dbReference type="Proteomes" id="UP001565200">
    <property type="component" value="Unassembled WGS sequence"/>
</dbReference>
<keyword evidence="3 6" id="KW-0732">Signal</keyword>
<reference evidence="9 10" key="1">
    <citation type="submission" date="2024-03" db="EMBL/GenBank/DDBJ databases">
        <title>Mouse gut bacterial collection (mGBC) of GemPharmatech.</title>
        <authorList>
            <person name="He Y."/>
            <person name="Dong L."/>
            <person name="Wu D."/>
            <person name="Gao X."/>
            <person name="Lin Z."/>
        </authorList>
    </citation>
    <scope>NUCLEOTIDE SEQUENCE [LARGE SCALE GENOMIC DNA]</scope>
    <source>
        <strain evidence="9 10">54-13</strain>
    </source>
</reference>
<keyword evidence="5" id="KW-0998">Cell outer membrane</keyword>
<name>A0ABV4CVQ2_9BACT</name>
<gene>
    <name evidence="9" type="ORF">AAK873_07490</name>
</gene>
<sequence>MKAYFKKVFILFAVLAFIPAVTSCSDSFFDLEPDDEVTGDKVYKTESDFELAVNACYSKLQTQMDFYIEMCEYRSDNLTLKAPTAGTQDRYDIDMFKETSANGILDKLWENFNNGIYRCNKILDKIDDAEFNADKKQQFKGEALFVRALTTFNMYRAWGNVPVARRVLTVNEALQLGRPSEQEMYDYLAGDLEQIINENMLPDNYDSKDVGRATSGAAKALLAKVYLTFKQPQKASVLLKGMIGSYELLPNIADVFDVDNKMNREIIFAVRYNKTVVGEGHGAWYSLTNLTDENNRTNTLNHLYDGTNDAREELLEYVKVPGVNTCLMRKFYDTRDESTRQYGSDNILIRYSDVVLMYAEALNEVAYSGSQDSEALSALNSVHTRAGLSPIDISDVPSQDEFRKAILLERQKEFPYEGHRWFDSVRLGGAIEAAAADGKSINDYQLLYPIPLSEIERINNTDILWQNPGY</sequence>
<evidence type="ECO:0000256" key="5">
    <source>
        <dbReference type="ARBA" id="ARBA00023237"/>
    </source>
</evidence>
<dbReference type="Pfam" id="PF14322">
    <property type="entry name" value="SusD-like_3"/>
    <property type="match status" value="1"/>
</dbReference>
<accession>A0ABV4CVQ2</accession>
<evidence type="ECO:0000256" key="6">
    <source>
        <dbReference type="SAM" id="SignalP"/>
    </source>
</evidence>
<evidence type="ECO:0000256" key="3">
    <source>
        <dbReference type="ARBA" id="ARBA00022729"/>
    </source>
</evidence>
<dbReference type="InterPro" id="IPR033985">
    <property type="entry name" value="SusD-like_N"/>
</dbReference>
<evidence type="ECO:0000256" key="2">
    <source>
        <dbReference type="ARBA" id="ARBA00006275"/>
    </source>
</evidence>
<keyword evidence="10" id="KW-1185">Reference proteome</keyword>
<dbReference type="Pfam" id="PF07980">
    <property type="entry name" value="SusD_RagB"/>
    <property type="match status" value="1"/>
</dbReference>
<dbReference type="RefSeq" id="WP_148464390.1">
    <property type="nucleotide sequence ID" value="NZ_JBCLPP010000017.1"/>
</dbReference>
<feature type="signal peptide" evidence="6">
    <location>
        <begin position="1"/>
        <end position="22"/>
    </location>
</feature>
<dbReference type="Gene3D" id="1.25.40.390">
    <property type="match status" value="1"/>
</dbReference>
<evidence type="ECO:0000259" key="8">
    <source>
        <dbReference type="Pfam" id="PF14322"/>
    </source>
</evidence>
<evidence type="ECO:0000313" key="10">
    <source>
        <dbReference type="Proteomes" id="UP001565200"/>
    </source>
</evidence>
<evidence type="ECO:0000313" key="9">
    <source>
        <dbReference type="EMBL" id="MEY8245458.1"/>
    </source>
</evidence>
<keyword evidence="4" id="KW-0472">Membrane</keyword>
<dbReference type="EMBL" id="JBCLPP010000017">
    <property type="protein sequence ID" value="MEY8245458.1"/>
    <property type="molecule type" value="Genomic_DNA"/>
</dbReference>
<protein>
    <submittedName>
        <fullName evidence="9">RagB/SusD family nutrient uptake outer membrane protein</fullName>
    </submittedName>
</protein>
<comment type="caution">
    <text evidence="9">The sequence shown here is derived from an EMBL/GenBank/DDBJ whole genome shotgun (WGS) entry which is preliminary data.</text>
</comment>